<dbReference type="Proteomes" id="UP001197378">
    <property type="component" value="Unassembled WGS sequence"/>
</dbReference>
<sequence length="89" mass="9776">MLKPPHASLPQSRAGNRCEDGSYPDVRLLKAERRDFSVRPGHPPEGRDWSDHVRRTASHAFSGPSDRHAESHIGGKSRPGRGRSGATQV</sequence>
<feature type="compositionally biased region" description="Basic and acidic residues" evidence="1">
    <location>
        <begin position="27"/>
        <end position="54"/>
    </location>
</feature>
<organism evidence="2 3">
    <name type="scientific">Igneacidithiobacillus copahuensis</name>
    <dbReference type="NCBI Taxonomy" id="2724909"/>
    <lineage>
        <taxon>Bacteria</taxon>
        <taxon>Pseudomonadati</taxon>
        <taxon>Pseudomonadota</taxon>
        <taxon>Acidithiobacillia</taxon>
        <taxon>Acidithiobacillales</taxon>
        <taxon>Acidithiobacillaceae</taxon>
        <taxon>Igneacidithiobacillus</taxon>
    </lineage>
</organism>
<gene>
    <name evidence="2" type="ORF">HFQ13_07580</name>
</gene>
<evidence type="ECO:0000313" key="2">
    <source>
        <dbReference type="EMBL" id="MBU2788063.1"/>
    </source>
</evidence>
<protein>
    <submittedName>
        <fullName evidence="2">Uncharacterized protein</fullName>
    </submittedName>
</protein>
<proteinExistence type="predicted"/>
<dbReference type="AlphaFoldDB" id="A0AAE2YQG1"/>
<evidence type="ECO:0000256" key="1">
    <source>
        <dbReference type="SAM" id="MobiDB-lite"/>
    </source>
</evidence>
<reference evidence="2" key="1">
    <citation type="journal article" date="2021" name="ISME J.">
        <title>Genomic evolution of the class Acidithiobacillia: deep-branching Proteobacteria living in extreme acidic conditions.</title>
        <authorList>
            <person name="Moya-Beltran A."/>
            <person name="Beard S."/>
            <person name="Rojas-Villalobos C."/>
            <person name="Issotta F."/>
            <person name="Gallardo Y."/>
            <person name="Ulloa R."/>
            <person name="Giaveno A."/>
            <person name="Degli Esposti M."/>
            <person name="Johnson D.B."/>
            <person name="Quatrini R."/>
        </authorList>
    </citation>
    <scope>NUCLEOTIDE SEQUENCE</scope>
    <source>
        <strain evidence="2">VAN18-1</strain>
    </source>
</reference>
<comment type="caution">
    <text evidence="2">The sequence shown here is derived from an EMBL/GenBank/DDBJ whole genome shotgun (WGS) entry which is preliminary data.</text>
</comment>
<accession>A0AAE2YQG1</accession>
<feature type="region of interest" description="Disordered" evidence="1">
    <location>
        <begin position="1"/>
        <end position="89"/>
    </location>
</feature>
<name>A0AAE2YQG1_9PROT</name>
<evidence type="ECO:0000313" key="3">
    <source>
        <dbReference type="Proteomes" id="UP001197378"/>
    </source>
</evidence>
<keyword evidence="3" id="KW-1185">Reference proteome</keyword>
<dbReference type="EMBL" id="JAAXYO010000099">
    <property type="protein sequence ID" value="MBU2788063.1"/>
    <property type="molecule type" value="Genomic_DNA"/>
</dbReference>